<reference evidence="2 3" key="1">
    <citation type="submission" date="2023-02" db="EMBL/GenBank/DDBJ databases">
        <title>Host association and intracellularity evolved multiple times independently in the Rickettsiales.</title>
        <authorList>
            <person name="Castelli M."/>
            <person name="Nardi T."/>
            <person name="Gammuto L."/>
            <person name="Bellinzona G."/>
            <person name="Sabaneyeva E."/>
            <person name="Potekhin A."/>
            <person name="Serra V."/>
            <person name="Petroni G."/>
            <person name="Sassera D."/>
        </authorList>
    </citation>
    <scope>NUCLEOTIDE SEQUENCE [LARGE SCALE GENOMIC DNA]</scope>
    <source>
        <strain evidence="2 3">BOD18</strain>
    </source>
</reference>
<protein>
    <submittedName>
        <fullName evidence="2">Uncharacterized protein</fullName>
    </submittedName>
</protein>
<feature type="region of interest" description="Disordered" evidence="1">
    <location>
        <begin position="53"/>
        <end position="81"/>
    </location>
</feature>
<evidence type="ECO:0000256" key="1">
    <source>
        <dbReference type="SAM" id="MobiDB-lite"/>
    </source>
</evidence>
<dbReference type="Proteomes" id="UP001293791">
    <property type="component" value="Unassembled WGS sequence"/>
</dbReference>
<organism evidence="2 3">
    <name type="scientific">Candidatus Cyrtobacter comes</name>
    <dbReference type="NCBI Taxonomy" id="675776"/>
    <lineage>
        <taxon>Bacteria</taxon>
        <taxon>Pseudomonadati</taxon>
        <taxon>Pseudomonadota</taxon>
        <taxon>Alphaproteobacteria</taxon>
        <taxon>Rickettsiales</taxon>
        <taxon>Candidatus Midichloriaceae</taxon>
        <taxon>Candidatus Cyrtobacter</taxon>
    </lineage>
</organism>
<dbReference type="RefSeq" id="WP_322498193.1">
    <property type="nucleotide sequence ID" value="NZ_JARGYT010000103.1"/>
</dbReference>
<comment type="caution">
    <text evidence="2">The sequence shown here is derived from an EMBL/GenBank/DDBJ whole genome shotgun (WGS) entry which is preliminary data.</text>
</comment>
<sequence>MVQRHEIINFKGEILCVFEQLGIKNNHDSDSFPKLSYSHEFDASTIAKPLGLTKDEINKSKDNERKKQGSLHHKLQSIMHA</sequence>
<name>A0ABU5L9F0_9RICK</name>
<gene>
    <name evidence="2" type="ORF">Cyrtocomes_01147</name>
</gene>
<keyword evidence="3" id="KW-1185">Reference proteome</keyword>
<accession>A0ABU5L9F0</accession>
<proteinExistence type="predicted"/>
<dbReference type="EMBL" id="JARGYT010000103">
    <property type="protein sequence ID" value="MDZ5762753.1"/>
    <property type="molecule type" value="Genomic_DNA"/>
</dbReference>
<evidence type="ECO:0000313" key="3">
    <source>
        <dbReference type="Proteomes" id="UP001293791"/>
    </source>
</evidence>
<feature type="compositionally biased region" description="Basic and acidic residues" evidence="1">
    <location>
        <begin position="53"/>
        <end position="67"/>
    </location>
</feature>
<evidence type="ECO:0000313" key="2">
    <source>
        <dbReference type="EMBL" id="MDZ5762753.1"/>
    </source>
</evidence>